<dbReference type="PRINTS" id="PR00039">
    <property type="entry name" value="HTHLYSR"/>
</dbReference>
<dbReference type="EMBL" id="BMPO01000001">
    <property type="protein sequence ID" value="GGJ78093.1"/>
    <property type="molecule type" value="Genomic_DNA"/>
</dbReference>
<dbReference type="GO" id="GO:0043565">
    <property type="term" value="F:sequence-specific DNA binding"/>
    <property type="evidence" value="ECO:0007669"/>
    <property type="project" value="TreeGrafter"/>
</dbReference>
<gene>
    <name evidence="6" type="ORF">GCM10009304_00050</name>
</gene>
<dbReference type="InterPro" id="IPR000847">
    <property type="entry name" value="LysR_HTH_N"/>
</dbReference>
<dbReference type="InterPro" id="IPR058163">
    <property type="entry name" value="LysR-type_TF_proteobact-type"/>
</dbReference>
<dbReference type="CDD" id="cd08432">
    <property type="entry name" value="PBP2_GcdR_TrpI_HvrB_AmpR_like"/>
    <property type="match status" value="1"/>
</dbReference>
<proteinExistence type="inferred from homology"/>
<dbReference type="Pfam" id="PF00126">
    <property type="entry name" value="HTH_1"/>
    <property type="match status" value="1"/>
</dbReference>
<evidence type="ECO:0000313" key="7">
    <source>
        <dbReference type="Proteomes" id="UP000635983"/>
    </source>
</evidence>
<dbReference type="RefSeq" id="WP_188981105.1">
    <property type="nucleotide sequence ID" value="NZ_BMPO01000001.1"/>
</dbReference>
<dbReference type="GO" id="GO:0003700">
    <property type="term" value="F:DNA-binding transcription factor activity"/>
    <property type="evidence" value="ECO:0007669"/>
    <property type="project" value="InterPro"/>
</dbReference>
<keyword evidence="4" id="KW-0804">Transcription</keyword>
<dbReference type="Proteomes" id="UP000635983">
    <property type="component" value="Unassembled WGS sequence"/>
</dbReference>
<protein>
    <submittedName>
        <fullName evidence="6">LysR family transcriptional regulator</fullName>
    </submittedName>
</protein>
<dbReference type="GO" id="GO:0006351">
    <property type="term" value="P:DNA-templated transcription"/>
    <property type="evidence" value="ECO:0007669"/>
    <property type="project" value="TreeGrafter"/>
</dbReference>
<dbReference type="PANTHER" id="PTHR30537">
    <property type="entry name" value="HTH-TYPE TRANSCRIPTIONAL REGULATOR"/>
    <property type="match status" value="1"/>
</dbReference>
<evidence type="ECO:0000256" key="4">
    <source>
        <dbReference type="ARBA" id="ARBA00023163"/>
    </source>
</evidence>
<keyword evidence="2" id="KW-0805">Transcription regulation</keyword>
<dbReference type="InterPro" id="IPR036390">
    <property type="entry name" value="WH_DNA-bd_sf"/>
</dbReference>
<dbReference type="Gene3D" id="3.40.190.10">
    <property type="entry name" value="Periplasmic binding protein-like II"/>
    <property type="match status" value="2"/>
</dbReference>
<dbReference type="SUPFAM" id="SSF46785">
    <property type="entry name" value="Winged helix' DNA-binding domain"/>
    <property type="match status" value="1"/>
</dbReference>
<dbReference type="PANTHER" id="PTHR30537:SF26">
    <property type="entry name" value="GLYCINE CLEAVAGE SYSTEM TRANSCRIPTIONAL ACTIVATOR"/>
    <property type="match status" value="1"/>
</dbReference>
<dbReference type="Gene3D" id="1.10.10.10">
    <property type="entry name" value="Winged helix-like DNA-binding domain superfamily/Winged helix DNA-binding domain"/>
    <property type="match status" value="1"/>
</dbReference>
<accession>A0A917PHA9</accession>
<reference evidence="6" key="2">
    <citation type="submission" date="2020-09" db="EMBL/GenBank/DDBJ databases">
        <authorList>
            <person name="Sun Q."/>
            <person name="Ohkuma M."/>
        </authorList>
    </citation>
    <scope>NUCLEOTIDE SEQUENCE</scope>
    <source>
        <strain evidence="6">JCM 30078</strain>
    </source>
</reference>
<reference evidence="6" key="1">
    <citation type="journal article" date="2014" name="Int. J. Syst. Evol. Microbiol.">
        <title>Complete genome sequence of Corynebacterium casei LMG S-19264T (=DSM 44701T), isolated from a smear-ripened cheese.</title>
        <authorList>
            <consortium name="US DOE Joint Genome Institute (JGI-PGF)"/>
            <person name="Walter F."/>
            <person name="Albersmeier A."/>
            <person name="Kalinowski J."/>
            <person name="Ruckert C."/>
        </authorList>
    </citation>
    <scope>NUCLEOTIDE SEQUENCE</scope>
    <source>
        <strain evidence="6">JCM 30078</strain>
    </source>
</reference>
<keyword evidence="7" id="KW-1185">Reference proteome</keyword>
<evidence type="ECO:0000256" key="3">
    <source>
        <dbReference type="ARBA" id="ARBA00023125"/>
    </source>
</evidence>
<dbReference type="Pfam" id="PF03466">
    <property type="entry name" value="LysR_substrate"/>
    <property type="match status" value="1"/>
</dbReference>
<dbReference type="InterPro" id="IPR036388">
    <property type="entry name" value="WH-like_DNA-bd_sf"/>
</dbReference>
<evidence type="ECO:0000259" key="5">
    <source>
        <dbReference type="PROSITE" id="PS50931"/>
    </source>
</evidence>
<comment type="similarity">
    <text evidence="1">Belongs to the LysR transcriptional regulatory family.</text>
</comment>
<sequence length="299" mass="32802">MNYRRLTPSMSLLLAFEAAARHESYTRAAEELSLTQSAVSRQVQALEAQLGITLFRREGRAIVLTDVGRLYRRELTGALAQIRNATLQAVAYGSGVGTLRLALLPTFGSKWLLPRLHHFYEANPGVQVHIHSRIQAVDFDEGDIDAAISVGSGDWPGLVAHRLLDESMVVVASPSVFAPSAPLTIEALAEQTLLQVASHPPLWIEWFSRHGLDPTRMRGGPSFELTSHLIQAVRAGIGVGLVPQLLVEDELRQGQLVTVGKSVTSPRAYYLVYPPRSSVLPSLDAFRQWLLADIGELDE</sequence>
<comment type="caution">
    <text evidence="6">The sequence shown here is derived from an EMBL/GenBank/DDBJ whole genome shotgun (WGS) entry which is preliminary data.</text>
</comment>
<dbReference type="InterPro" id="IPR005119">
    <property type="entry name" value="LysR_subst-bd"/>
</dbReference>
<evidence type="ECO:0000313" key="6">
    <source>
        <dbReference type="EMBL" id="GGJ78093.1"/>
    </source>
</evidence>
<dbReference type="AlphaFoldDB" id="A0A917PHA9"/>
<organism evidence="6 7">
    <name type="scientific">Pseudomonas matsuisoli</name>
    <dbReference type="NCBI Taxonomy" id="1515666"/>
    <lineage>
        <taxon>Bacteria</taxon>
        <taxon>Pseudomonadati</taxon>
        <taxon>Pseudomonadota</taxon>
        <taxon>Gammaproteobacteria</taxon>
        <taxon>Pseudomonadales</taxon>
        <taxon>Pseudomonadaceae</taxon>
        <taxon>Pseudomonas</taxon>
    </lineage>
</organism>
<evidence type="ECO:0000256" key="2">
    <source>
        <dbReference type="ARBA" id="ARBA00023015"/>
    </source>
</evidence>
<dbReference type="PROSITE" id="PS50931">
    <property type="entry name" value="HTH_LYSR"/>
    <property type="match status" value="1"/>
</dbReference>
<feature type="domain" description="HTH lysR-type" evidence="5">
    <location>
        <begin position="8"/>
        <end position="65"/>
    </location>
</feature>
<dbReference type="SUPFAM" id="SSF53850">
    <property type="entry name" value="Periplasmic binding protein-like II"/>
    <property type="match status" value="1"/>
</dbReference>
<name>A0A917PHA9_9PSED</name>
<keyword evidence="3" id="KW-0238">DNA-binding</keyword>
<evidence type="ECO:0000256" key="1">
    <source>
        <dbReference type="ARBA" id="ARBA00009437"/>
    </source>
</evidence>
<dbReference type="FunFam" id="1.10.10.10:FF:000001">
    <property type="entry name" value="LysR family transcriptional regulator"/>
    <property type="match status" value="1"/>
</dbReference>